<gene>
    <name evidence="2" type="ORF">HYALB_00011337</name>
</gene>
<name>A0A9N9QA70_9HELO</name>
<proteinExistence type="predicted"/>
<comment type="caution">
    <text evidence="2">The sequence shown here is derived from an EMBL/GenBank/DDBJ whole genome shotgun (WGS) entry which is preliminary data.</text>
</comment>
<evidence type="ECO:0000313" key="3">
    <source>
        <dbReference type="Proteomes" id="UP000701801"/>
    </source>
</evidence>
<feature type="transmembrane region" description="Helical" evidence="1">
    <location>
        <begin position="164"/>
        <end position="186"/>
    </location>
</feature>
<dbReference type="OrthoDB" id="5236983at2759"/>
<sequence length="188" mass="21103">MSRTSGIQFAKGNEISGNYGLWDPSKKRVLLNVDFHISRAIGVDYKIGLITTLVHEMMHAFFDVFGTESSCSISPENGGIGDLDGHGPPWADAMASVQNSLNEVLPFMIDGQIFHSVEWSMSKYDWTPTRSQMIRWGATPADMKKSTDTTKGFTLWDRYLDATFYLCTMMMALFSGLSLLDLFRFIDS</sequence>
<reference evidence="2" key="1">
    <citation type="submission" date="2021-07" db="EMBL/GenBank/DDBJ databases">
        <authorList>
            <person name="Durling M."/>
        </authorList>
    </citation>
    <scope>NUCLEOTIDE SEQUENCE</scope>
</reference>
<organism evidence="2 3">
    <name type="scientific">Hymenoscyphus albidus</name>
    <dbReference type="NCBI Taxonomy" id="595503"/>
    <lineage>
        <taxon>Eukaryota</taxon>
        <taxon>Fungi</taxon>
        <taxon>Dikarya</taxon>
        <taxon>Ascomycota</taxon>
        <taxon>Pezizomycotina</taxon>
        <taxon>Leotiomycetes</taxon>
        <taxon>Helotiales</taxon>
        <taxon>Helotiaceae</taxon>
        <taxon>Hymenoscyphus</taxon>
    </lineage>
</organism>
<keyword evidence="1" id="KW-0472">Membrane</keyword>
<evidence type="ECO:0000313" key="2">
    <source>
        <dbReference type="EMBL" id="CAG8980759.1"/>
    </source>
</evidence>
<dbReference type="AlphaFoldDB" id="A0A9N9QA70"/>
<evidence type="ECO:0000256" key="1">
    <source>
        <dbReference type="SAM" id="Phobius"/>
    </source>
</evidence>
<dbReference type="Proteomes" id="UP000701801">
    <property type="component" value="Unassembled WGS sequence"/>
</dbReference>
<keyword evidence="3" id="KW-1185">Reference proteome</keyword>
<dbReference type="EMBL" id="CAJVRM010000415">
    <property type="protein sequence ID" value="CAG8980759.1"/>
    <property type="molecule type" value="Genomic_DNA"/>
</dbReference>
<protein>
    <recommendedName>
        <fullName evidence="4">SprT-like domain-containing protein</fullName>
    </recommendedName>
</protein>
<evidence type="ECO:0008006" key="4">
    <source>
        <dbReference type="Google" id="ProtNLM"/>
    </source>
</evidence>
<keyword evidence="1" id="KW-1133">Transmembrane helix</keyword>
<keyword evidence="1" id="KW-0812">Transmembrane</keyword>
<accession>A0A9N9QA70</accession>